<dbReference type="SUPFAM" id="SSF143422">
    <property type="entry name" value="Transposase IS200-like"/>
    <property type="match status" value="1"/>
</dbReference>
<dbReference type="InterPro" id="IPR036515">
    <property type="entry name" value="Transposase_17_sf"/>
</dbReference>
<sequence length="181" mass="21325">MPNYRRAWVPGGTYFFTVTLVDRHADLLVREIDLLRRMIVQCKRHHPFQVDAWVVLPEHMHCLWTLPPGDHDFATRWKVIKSGFSRRLAEGDPLSLAQRRRGQRSIWQARYWEHLIRSEQDYRRHFDYIHINPVKHGLVSTVKDWPFSTFHRAVAEGIYPVDWAGDQSLNLNAAERDGGMG</sequence>
<dbReference type="AlphaFoldDB" id="A0AAQ1KGK9"/>
<evidence type="ECO:0000256" key="3">
    <source>
        <dbReference type="ARBA" id="ARBA00061320"/>
    </source>
</evidence>
<dbReference type="GO" id="GO:0004803">
    <property type="term" value="F:transposase activity"/>
    <property type="evidence" value="ECO:0007669"/>
    <property type="project" value="InterPro"/>
</dbReference>
<dbReference type="PANTHER" id="PTHR36966">
    <property type="entry name" value="REP-ASSOCIATED TYROSINE TRANSPOSASE"/>
    <property type="match status" value="1"/>
</dbReference>
<dbReference type="Proteomes" id="UP000183385">
    <property type="component" value="Unassembled WGS sequence"/>
</dbReference>
<dbReference type="SMART" id="SM01321">
    <property type="entry name" value="Y1_Tnp"/>
    <property type="match status" value="1"/>
</dbReference>
<feature type="domain" description="Transposase IS200-like" evidence="4">
    <location>
        <begin position="9"/>
        <end position="132"/>
    </location>
</feature>
<dbReference type="NCBIfam" id="NF047646">
    <property type="entry name" value="REP_Tyr_transpos"/>
    <property type="match status" value="1"/>
</dbReference>
<protein>
    <submittedName>
        <fullName evidence="5">Transposase</fullName>
    </submittedName>
</protein>
<evidence type="ECO:0000259" key="4">
    <source>
        <dbReference type="SMART" id="SM01321"/>
    </source>
</evidence>
<evidence type="ECO:0000256" key="1">
    <source>
        <dbReference type="ARBA" id="ARBA00022578"/>
    </source>
</evidence>
<evidence type="ECO:0000313" key="6">
    <source>
        <dbReference type="Proteomes" id="UP000183385"/>
    </source>
</evidence>
<dbReference type="EMBL" id="FOLS01000019">
    <property type="protein sequence ID" value="SFD19359.1"/>
    <property type="molecule type" value="Genomic_DNA"/>
</dbReference>
<name>A0AAQ1KGK9_9PSED</name>
<gene>
    <name evidence="5" type="ORF">SAMN05216577_11940</name>
</gene>
<reference evidence="5 6" key="1">
    <citation type="submission" date="2016-10" db="EMBL/GenBank/DDBJ databases">
        <authorList>
            <person name="Varghese N."/>
            <person name="Submissions S."/>
        </authorList>
    </citation>
    <scope>NUCLEOTIDE SEQUENCE [LARGE SCALE GENOMIC DNA]</scope>
    <source>
        <strain evidence="5 6">LMG 18378</strain>
    </source>
</reference>
<evidence type="ECO:0000313" key="5">
    <source>
        <dbReference type="EMBL" id="SFD19359.1"/>
    </source>
</evidence>
<comment type="caution">
    <text evidence="5">The sequence shown here is derived from an EMBL/GenBank/DDBJ whole genome shotgun (WGS) entry which is preliminary data.</text>
</comment>
<organism evidence="5 6">
    <name type="scientific">Pseudomonas citronellolis</name>
    <dbReference type="NCBI Taxonomy" id="53408"/>
    <lineage>
        <taxon>Bacteria</taxon>
        <taxon>Pseudomonadati</taxon>
        <taxon>Pseudomonadota</taxon>
        <taxon>Gammaproteobacteria</taxon>
        <taxon>Pseudomonadales</taxon>
        <taxon>Pseudomonadaceae</taxon>
        <taxon>Pseudomonas</taxon>
    </lineage>
</organism>
<dbReference type="Gene3D" id="3.30.70.1290">
    <property type="entry name" value="Transposase IS200-like"/>
    <property type="match status" value="1"/>
</dbReference>
<dbReference type="GO" id="GO:0043565">
    <property type="term" value="F:sequence-specific DNA binding"/>
    <property type="evidence" value="ECO:0007669"/>
    <property type="project" value="TreeGrafter"/>
</dbReference>
<dbReference type="PANTHER" id="PTHR36966:SF1">
    <property type="entry name" value="REP-ASSOCIATED TYROSINE TRANSPOSASE"/>
    <property type="match status" value="1"/>
</dbReference>
<dbReference type="FunFam" id="3.30.70.1290:FF:000001">
    <property type="entry name" value="REP-associated tyrosine transposase"/>
    <property type="match status" value="1"/>
</dbReference>
<dbReference type="RefSeq" id="WP_074981689.1">
    <property type="nucleotide sequence ID" value="NZ_FOLS01000019.1"/>
</dbReference>
<dbReference type="GO" id="GO:0006313">
    <property type="term" value="P:DNA transposition"/>
    <property type="evidence" value="ECO:0007669"/>
    <property type="project" value="InterPro"/>
</dbReference>
<proteinExistence type="inferred from homology"/>
<accession>A0AAQ1KGK9</accession>
<keyword evidence="6" id="KW-1185">Reference proteome</keyword>
<keyword evidence="2" id="KW-0238">DNA-binding</keyword>
<evidence type="ECO:0000256" key="2">
    <source>
        <dbReference type="ARBA" id="ARBA00023125"/>
    </source>
</evidence>
<dbReference type="InterPro" id="IPR052715">
    <property type="entry name" value="RAYT_transposase"/>
</dbReference>
<keyword evidence="1" id="KW-0815">Transposition</keyword>
<dbReference type="InterPro" id="IPR002686">
    <property type="entry name" value="Transposase_17"/>
</dbReference>
<comment type="similarity">
    <text evidence="3">Belongs to the transposase 17 family. RAYT subfamily.</text>
</comment>